<feature type="compositionally biased region" description="Basic and acidic residues" evidence="1">
    <location>
        <begin position="119"/>
        <end position="133"/>
    </location>
</feature>
<dbReference type="RefSeq" id="XP_021876517.1">
    <property type="nucleotide sequence ID" value="XM_022029193.1"/>
</dbReference>
<feature type="region of interest" description="Disordered" evidence="1">
    <location>
        <begin position="745"/>
        <end position="765"/>
    </location>
</feature>
<evidence type="ECO:0000313" key="3">
    <source>
        <dbReference type="Proteomes" id="UP000193648"/>
    </source>
</evidence>
<dbReference type="OrthoDB" id="8062037at2759"/>
<feature type="region of interest" description="Disordered" evidence="1">
    <location>
        <begin position="438"/>
        <end position="559"/>
    </location>
</feature>
<feature type="compositionally biased region" description="Polar residues" evidence="1">
    <location>
        <begin position="196"/>
        <end position="215"/>
    </location>
</feature>
<feature type="compositionally biased region" description="Polar residues" evidence="1">
    <location>
        <begin position="518"/>
        <end position="534"/>
    </location>
</feature>
<comment type="caution">
    <text evidence="2">The sequence shown here is derived from an EMBL/GenBank/DDBJ whole genome shotgun (WGS) entry which is preliminary data.</text>
</comment>
<feature type="region of interest" description="Disordered" evidence="1">
    <location>
        <begin position="323"/>
        <end position="382"/>
    </location>
</feature>
<feature type="compositionally biased region" description="Basic and acidic residues" evidence="1">
    <location>
        <begin position="98"/>
        <end position="108"/>
    </location>
</feature>
<feature type="compositionally biased region" description="Basic and acidic residues" evidence="1">
    <location>
        <begin position="439"/>
        <end position="455"/>
    </location>
</feature>
<feature type="compositionally biased region" description="Polar residues" evidence="1">
    <location>
        <begin position="465"/>
        <end position="477"/>
    </location>
</feature>
<feature type="compositionally biased region" description="Polar residues" evidence="1">
    <location>
        <begin position="74"/>
        <end position="97"/>
    </location>
</feature>
<dbReference type="Proteomes" id="UP000193648">
    <property type="component" value="Unassembled WGS sequence"/>
</dbReference>
<dbReference type="STRING" id="64571.A0A1Y2GA48"/>
<protein>
    <submittedName>
        <fullName evidence="2">Uncharacterized protein</fullName>
    </submittedName>
</protein>
<dbReference type="AlphaFoldDB" id="A0A1Y2GA48"/>
<feature type="region of interest" description="Disordered" evidence="1">
    <location>
        <begin position="1"/>
        <end position="215"/>
    </location>
</feature>
<reference evidence="2 3" key="1">
    <citation type="submission" date="2016-07" db="EMBL/GenBank/DDBJ databases">
        <title>Pervasive Adenine N6-methylation of Active Genes in Fungi.</title>
        <authorList>
            <consortium name="DOE Joint Genome Institute"/>
            <person name="Mondo S.J."/>
            <person name="Dannebaum R.O."/>
            <person name="Kuo R.C."/>
            <person name="Labutti K."/>
            <person name="Haridas S."/>
            <person name="Kuo A."/>
            <person name="Salamov A."/>
            <person name="Ahrendt S.R."/>
            <person name="Lipzen A."/>
            <person name="Sullivan W."/>
            <person name="Andreopoulos W.B."/>
            <person name="Clum A."/>
            <person name="Lindquist E."/>
            <person name="Daum C."/>
            <person name="Ramamoorthy G.K."/>
            <person name="Gryganskyi A."/>
            <person name="Culley D."/>
            <person name="Magnuson J.K."/>
            <person name="James T.Y."/>
            <person name="O'Malley M.A."/>
            <person name="Stajich J.E."/>
            <person name="Spatafora J.W."/>
            <person name="Visel A."/>
            <person name="Grigoriev I.V."/>
        </authorList>
    </citation>
    <scope>NUCLEOTIDE SEQUENCE [LARGE SCALE GENOMIC DNA]</scope>
    <source>
        <strain evidence="2 3">NRRL 3116</strain>
    </source>
</reference>
<feature type="compositionally biased region" description="Basic and acidic residues" evidence="1">
    <location>
        <begin position="536"/>
        <end position="553"/>
    </location>
</feature>
<gene>
    <name evidence="2" type="ORF">BCR41DRAFT_401082</name>
</gene>
<feature type="compositionally biased region" description="Polar residues" evidence="1">
    <location>
        <begin position="280"/>
        <end position="297"/>
    </location>
</feature>
<organism evidence="2 3">
    <name type="scientific">Lobosporangium transversale</name>
    <dbReference type="NCBI Taxonomy" id="64571"/>
    <lineage>
        <taxon>Eukaryota</taxon>
        <taxon>Fungi</taxon>
        <taxon>Fungi incertae sedis</taxon>
        <taxon>Mucoromycota</taxon>
        <taxon>Mortierellomycotina</taxon>
        <taxon>Mortierellomycetes</taxon>
        <taxon>Mortierellales</taxon>
        <taxon>Mortierellaceae</taxon>
        <taxon>Lobosporangium</taxon>
    </lineage>
</organism>
<feature type="region of interest" description="Disordered" evidence="1">
    <location>
        <begin position="259"/>
        <end position="302"/>
    </location>
</feature>
<feature type="compositionally biased region" description="Polar residues" evidence="1">
    <location>
        <begin position="259"/>
        <end position="273"/>
    </location>
</feature>
<evidence type="ECO:0000313" key="2">
    <source>
        <dbReference type="EMBL" id="ORZ04409.1"/>
    </source>
</evidence>
<dbReference type="EMBL" id="MCFF01000057">
    <property type="protein sequence ID" value="ORZ04409.1"/>
    <property type="molecule type" value="Genomic_DNA"/>
</dbReference>
<feature type="compositionally biased region" description="Low complexity" evidence="1">
    <location>
        <begin position="57"/>
        <end position="73"/>
    </location>
</feature>
<accession>A0A1Y2GA48</accession>
<keyword evidence="3" id="KW-1185">Reference proteome</keyword>
<feature type="compositionally biased region" description="Acidic residues" evidence="1">
    <location>
        <begin position="482"/>
        <end position="513"/>
    </location>
</feature>
<dbReference type="InParanoid" id="A0A1Y2GA48"/>
<evidence type="ECO:0000256" key="1">
    <source>
        <dbReference type="SAM" id="MobiDB-lite"/>
    </source>
</evidence>
<dbReference type="GeneID" id="33571036"/>
<feature type="compositionally biased region" description="Low complexity" evidence="1">
    <location>
        <begin position="754"/>
        <end position="765"/>
    </location>
</feature>
<proteinExistence type="predicted"/>
<name>A0A1Y2GA48_9FUNG</name>
<feature type="compositionally biased region" description="Low complexity" evidence="1">
    <location>
        <begin position="139"/>
        <end position="152"/>
    </location>
</feature>
<sequence length="829" mass="93113">MAHSEHNQVHISRKCQHISTLRSGPKRSLHRPSEQKLHQQARRQQRQTSQELEPLHTTGPRVTTVVTMTPTSPISASNGKQIVGTTIVQQDVKGSTSEQDKIEVREKQSSGSKRARVQQAEHRESSTPREASKGHGSRRNSGSNNRRPSQGNTPYILRSQTQQIEYIEITDEETDLEQKSGDASDEDRDNWRDTQDGSTKSPGSNSAVTSSTTGVRRVSQTLPLYHHCNHHHRHHHQRICDEGSSSILLNTRDVHQTHTRNYSSPSLLDSFTSPDPMLSPIQSYFGSDPNSPASSFSLPRHDHYPRLTIDPSASMDGYHGFATHPWSEQSTTPSRALSHRWTRRLSQSDLHPDSSSNTTNSRGANSRANPRQRHSSIGIPRSFTAATADQLWDTTSSNMETSIAPDESIDTEHDLVPLDDAPQDSEYESNVDENYEGYESTHDHQFDHDYISRDSDNEEDMDQDVSYSYDLQDSSVDMNDDRTEETEDDTESGPNEDVEGSDDDDEEESDQDMADSSNFIYTTPSAFSHSSQPSTRHRDSRSSRNAGGREHVQSNESDEALARRLQEEEYTAMLGESSLIGHLTMALSRNRSLRTRRRHSSAYRTNVARNRTDNGTFLSQSDQYVHPWMMDNMRSRIRGADTRTSARLLGLRSTFIGHHVLRQSRNEHYLSSMNNMWGSPADYLYDDQVDDSYEGLLRLSERIGDAKPKGVPSHVLKMTDKYIITWKPKKVKNMTLSMSAGCTLSDSKDTSGVSAPSPSPAYRSRFSSRYSLRRNDASLSNSNIPLPPSLLPNTSLQSKTCLTAYNPTPDESSDERQEVTVASVEAMVG</sequence>
<feature type="compositionally biased region" description="Polar residues" evidence="1">
    <location>
        <begin position="326"/>
        <end position="335"/>
    </location>
</feature>
<feature type="compositionally biased region" description="Polar residues" evidence="1">
    <location>
        <begin position="344"/>
        <end position="369"/>
    </location>
</feature>